<dbReference type="Gramene" id="Solyc03g114625.1.1">
    <property type="protein sequence ID" value="Solyc03g114625.1.1"/>
    <property type="gene ID" value="Solyc03g114625.1"/>
</dbReference>
<dbReference type="InParanoid" id="A0A3Q7GGA3"/>
<dbReference type="EnsemblPlants" id="Solyc03g114625.1.1">
    <property type="protein sequence ID" value="Solyc03g114625.1.1"/>
    <property type="gene ID" value="Solyc03g114625.1"/>
</dbReference>
<keyword evidence="2" id="KW-1185">Reference proteome</keyword>
<accession>A0A3Q7GGA3</accession>
<reference evidence="1" key="1">
    <citation type="journal article" date="2012" name="Nature">
        <title>The tomato genome sequence provides insights into fleshy fruit evolution.</title>
        <authorList>
            <consortium name="Tomato Genome Consortium"/>
        </authorList>
    </citation>
    <scope>NUCLEOTIDE SEQUENCE [LARGE SCALE GENOMIC DNA]</scope>
    <source>
        <strain evidence="1">cv. Heinz 1706</strain>
    </source>
</reference>
<name>A0A3Q7GGA3_SOLLC</name>
<sequence>MQLFLLLEKKNIEVCLNEPLVPLTRPVGVRVPFHSENPGSITGCSGIVWIENPGSITGCSVSTKYSVEAEFWPQKMRKINAKAMVETMTARPK</sequence>
<evidence type="ECO:0000313" key="1">
    <source>
        <dbReference type="EnsemblPlants" id="Solyc03g114625.1.1"/>
    </source>
</evidence>
<evidence type="ECO:0000313" key="2">
    <source>
        <dbReference type="Proteomes" id="UP000004994"/>
    </source>
</evidence>
<proteinExistence type="predicted"/>
<protein>
    <submittedName>
        <fullName evidence="1">Uncharacterized protein</fullName>
    </submittedName>
</protein>
<reference evidence="1" key="2">
    <citation type="submission" date="2019-01" db="UniProtKB">
        <authorList>
            <consortium name="EnsemblPlants"/>
        </authorList>
    </citation>
    <scope>IDENTIFICATION</scope>
    <source>
        <strain evidence="1">cv. Heinz 1706</strain>
    </source>
</reference>
<organism evidence="1">
    <name type="scientific">Solanum lycopersicum</name>
    <name type="common">Tomato</name>
    <name type="synonym">Lycopersicon esculentum</name>
    <dbReference type="NCBI Taxonomy" id="4081"/>
    <lineage>
        <taxon>Eukaryota</taxon>
        <taxon>Viridiplantae</taxon>
        <taxon>Streptophyta</taxon>
        <taxon>Embryophyta</taxon>
        <taxon>Tracheophyta</taxon>
        <taxon>Spermatophyta</taxon>
        <taxon>Magnoliopsida</taxon>
        <taxon>eudicotyledons</taxon>
        <taxon>Gunneridae</taxon>
        <taxon>Pentapetalae</taxon>
        <taxon>asterids</taxon>
        <taxon>lamiids</taxon>
        <taxon>Solanales</taxon>
        <taxon>Solanaceae</taxon>
        <taxon>Solanoideae</taxon>
        <taxon>Solaneae</taxon>
        <taxon>Solanum</taxon>
        <taxon>Solanum subgen. Lycopersicon</taxon>
    </lineage>
</organism>
<dbReference type="Proteomes" id="UP000004994">
    <property type="component" value="Chromosome 3"/>
</dbReference>
<dbReference type="AlphaFoldDB" id="A0A3Q7GGA3"/>